<protein>
    <submittedName>
        <fullName evidence="5">SRR isoform 6</fullName>
    </submittedName>
</protein>
<evidence type="ECO:0000313" key="6">
    <source>
        <dbReference type="Proteomes" id="UP000236370"/>
    </source>
</evidence>
<dbReference type="Pfam" id="PF00291">
    <property type="entry name" value="PALP"/>
    <property type="match status" value="1"/>
</dbReference>
<dbReference type="Gene3D" id="3.40.50.1100">
    <property type="match status" value="1"/>
</dbReference>
<dbReference type="InterPro" id="IPR001926">
    <property type="entry name" value="TrpB-like_PALP"/>
</dbReference>
<dbReference type="InterPro" id="IPR036052">
    <property type="entry name" value="TrpB-like_PALP_sf"/>
</dbReference>
<evidence type="ECO:0000256" key="2">
    <source>
        <dbReference type="ARBA" id="ARBA00010869"/>
    </source>
</evidence>
<dbReference type="PANTHER" id="PTHR43050:SF1">
    <property type="entry name" value="SERINE RACEMASE"/>
    <property type="match status" value="1"/>
</dbReference>
<evidence type="ECO:0000259" key="4">
    <source>
        <dbReference type="Pfam" id="PF00291"/>
    </source>
</evidence>
<evidence type="ECO:0000256" key="1">
    <source>
        <dbReference type="ARBA" id="ARBA00001933"/>
    </source>
</evidence>
<dbReference type="Proteomes" id="UP000236370">
    <property type="component" value="Unassembled WGS sequence"/>
</dbReference>
<comment type="caution">
    <text evidence="5">The sequence shown here is derived from an EMBL/GenBank/DDBJ whole genome shotgun (WGS) entry which is preliminary data.</text>
</comment>
<dbReference type="AlphaFoldDB" id="A0A2J8JKX9"/>
<reference evidence="5 6" key="1">
    <citation type="submission" date="2017-12" db="EMBL/GenBank/DDBJ databases">
        <title>High-resolution comparative analysis of great ape genomes.</title>
        <authorList>
            <person name="Pollen A."/>
            <person name="Hastie A."/>
            <person name="Hormozdiari F."/>
            <person name="Dougherty M."/>
            <person name="Liu R."/>
            <person name="Chaisson M."/>
            <person name="Hoppe E."/>
            <person name="Hill C."/>
            <person name="Pang A."/>
            <person name="Hillier L."/>
            <person name="Baker C."/>
            <person name="Armstrong J."/>
            <person name="Shendure J."/>
            <person name="Paten B."/>
            <person name="Wilson R."/>
            <person name="Chao H."/>
            <person name="Schneider V."/>
            <person name="Ventura M."/>
            <person name="Kronenberg Z."/>
            <person name="Murali S."/>
            <person name="Gordon D."/>
            <person name="Cantsilieris S."/>
            <person name="Munson K."/>
            <person name="Nelson B."/>
            <person name="Raja A."/>
            <person name="Underwood J."/>
            <person name="Diekhans M."/>
            <person name="Fiddes I."/>
            <person name="Haussler D."/>
            <person name="Eichler E."/>
        </authorList>
    </citation>
    <scope>NUCLEOTIDE SEQUENCE [LARGE SCALE GENOMIC DNA]</scope>
    <source>
        <strain evidence="5">Yerkes chimp pedigree #C0471</strain>
    </source>
</reference>
<evidence type="ECO:0000313" key="5">
    <source>
        <dbReference type="EMBL" id="PNI23424.1"/>
    </source>
</evidence>
<gene>
    <name evidence="5" type="ORF">CK820_G0046774</name>
</gene>
<keyword evidence="3" id="KW-0663">Pyridoxal phosphate</keyword>
<sequence length="78" mass="8038">MVHPNQEPAVIAGQGTIALEVLNQVPLVDALVVPVGGGGMLAGIAITIKALKPSVKVYAAEPSNADDCYQSKLKGRLM</sequence>
<comment type="cofactor">
    <cofactor evidence="1">
        <name>pyridoxal 5'-phosphate</name>
        <dbReference type="ChEBI" id="CHEBI:597326"/>
    </cofactor>
</comment>
<comment type="similarity">
    <text evidence="2">Belongs to the serine/threonine dehydratase family.</text>
</comment>
<proteinExistence type="inferred from homology"/>
<accession>A0A2J8JKX9</accession>
<feature type="domain" description="Tryptophan synthase beta chain-like PALP" evidence="4">
    <location>
        <begin position="2"/>
        <end position="75"/>
    </location>
</feature>
<organism evidence="5 6">
    <name type="scientific">Pan troglodytes</name>
    <name type="common">Chimpanzee</name>
    <dbReference type="NCBI Taxonomy" id="9598"/>
    <lineage>
        <taxon>Eukaryota</taxon>
        <taxon>Metazoa</taxon>
        <taxon>Chordata</taxon>
        <taxon>Craniata</taxon>
        <taxon>Vertebrata</taxon>
        <taxon>Euteleostomi</taxon>
        <taxon>Mammalia</taxon>
        <taxon>Eutheria</taxon>
        <taxon>Euarchontoglires</taxon>
        <taxon>Primates</taxon>
        <taxon>Haplorrhini</taxon>
        <taxon>Catarrhini</taxon>
        <taxon>Hominidae</taxon>
        <taxon>Pan</taxon>
    </lineage>
</organism>
<dbReference type="SUPFAM" id="SSF53686">
    <property type="entry name" value="Tryptophan synthase beta subunit-like PLP-dependent enzymes"/>
    <property type="match status" value="1"/>
</dbReference>
<evidence type="ECO:0000256" key="3">
    <source>
        <dbReference type="ARBA" id="ARBA00022898"/>
    </source>
</evidence>
<name>A0A2J8JKX9_PANTR</name>
<feature type="non-terminal residue" evidence="5">
    <location>
        <position position="78"/>
    </location>
</feature>
<dbReference type="GO" id="GO:0003824">
    <property type="term" value="F:catalytic activity"/>
    <property type="evidence" value="ECO:0007669"/>
    <property type="project" value="UniProtKB-ARBA"/>
</dbReference>
<dbReference type="EMBL" id="NBAG03000449">
    <property type="protein sequence ID" value="PNI23424.1"/>
    <property type="molecule type" value="Genomic_DNA"/>
</dbReference>
<dbReference type="PANTHER" id="PTHR43050">
    <property type="entry name" value="SERINE / THREONINE RACEMASE FAMILY MEMBER"/>
    <property type="match status" value="1"/>
</dbReference>